<evidence type="ECO:0000256" key="2">
    <source>
        <dbReference type="ARBA" id="ARBA00008571"/>
    </source>
</evidence>
<dbReference type="Gene3D" id="1.10.150.250">
    <property type="entry name" value="Flavinator of succinate dehydrogenase"/>
    <property type="match status" value="1"/>
</dbReference>
<dbReference type="EMBL" id="BAABFC010000012">
    <property type="protein sequence ID" value="GAA4498657.1"/>
    <property type="molecule type" value="Genomic_DNA"/>
</dbReference>
<keyword evidence="7" id="KW-1185">Reference proteome</keyword>
<keyword evidence="5" id="KW-0143">Chaperone</keyword>
<dbReference type="RefSeq" id="WP_345012121.1">
    <property type="nucleotide sequence ID" value="NZ_BAABFC010000012.1"/>
</dbReference>
<evidence type="ECO:0000256" key="5">
    <source>
        <dbReference type="ARBA" id="ARBA00023186"/>
    </source>
</evidence>
<gene>
    <name evidence="6" type="ORF">GCM10023095_17480</name>
</gene>
<evidence type="ECO:0000256" key="4">
    <source>
        <dbReference type="ARBA" id="ARBA00022490"/>
    </source>
</evidence>
<name>A0ABP8QB75_9GAMM</name>
<evidence type="ECO:0000256" key="1">
    <source>
        <dbReference type="ARBA" id="ARBA00004496"/>
    </source>
</evidence>
<dbReference type="InterPro" id="IPR005631">
    <property type="entry name" value="SDH"/>
</dbReference>
<evidence type="ECO:0000313" key="6">
    <source>
        <dbReference type="EMBL" id="GAA4498657.1"/>
    </source>
</evidence>
<sequence length="83" mass="9403">MSDATELARLRWACRRGMLELDTLLTPFLEQAYTALSPVAQSAFARLLQCSDLELFCWLLRRETPADPELQSIIGAILAHRRA</sequence>
<proteinExistence type="inferred from homology"/>
<dbReference type="PANTHER" id="PTHR39585:SF1">
    <property type="entry name" value="FAD ASSEMBLY FACTOR SDHE"/>
    <property type="match status" value="1"/>
</dbReference>
<evidence type="ECO:0000313" key="7">
    <source>
        <dbReference type="Proteomes" id="UP001501321"/>
    </source>
</evidence>
<evidence type="ECO:0000256" key="3">
    <source>
        <dbReference type="ARBA" id="ARBA00019418"/>
    </source>
</evidence>
<dbReference type="PANTHER" id="PTHR39585">
    <property type="entry name" value="FAD ASSEMBLY FACTOR SDHE"/>
    <property type="match status" value="1"/>
</dbReference>
<dbReference type="InterPro" id="IPR036714">
    <property type="entry name" value="SDH_sf"/>
</dbReference>
<keyword evidence="4" id="KW-0963">Cytoplasm</keyword>
<organism evidence="6 7">
    <name type="scientific">Pseudaeromonas paramecii</name>
    <dbReference type="NCBI Taxonomy" id="2138166"/>
    <lineage>
        <taxon>Bacteria</taxon>
        <taxon>Pseudomonadati</taxon>
        <taxon>Pseudomonadota</taxon>
        <taxon>Gammaproteobacteria</taxon>
        <taxon>Aeromonadales</taxon>
        <taxon>Aeromonadaceae</taxon>
        <taxon>Pseudaeromonas</taxon>
    </lineage>
</organism>
<dbReference type="InterPro" id="IPR050531">
    <property type="entry name" value="SdhE_FAD_assembly_factor"/>
</dbReference>
<protein>
    <recommendedName>
        <fullName evidence="3">FAD assembly factor SdhE</fullName>
    </recommendedName>
</protein>
<dbReference type="Pfam" id="PF03937">
    <property type="entry name" value="Sdh5"/>
    <property type="match status" value="1"/>
</dbReference>
<reference evidence="7" key="1">
    <citation type="journal article" date="2019" name="Int. J. Syst. Evol. Microbiol.">
        <title>The Global Catalogue of Microorganisms (GCM) 10K type strain sequencing project: providing services to taxonomists for standard genome sequencing and annotation.</title>
        <authorList>
            <consortium name="The Broad Institute Genomics Platform"/>
            <consortium name="The Broad Institute Genome Sequencing Center for Infectious Disease"/>
            <person name="Wu L."/>
            <person name="Ma J."/>
        </authorList>
    </citation>
    <scope>NUCLEOTIDE SEQUENCE [LARGE SCALE GENOMIC DNA]</scope>
    <source>
        <strain evidence="7">JCM 32226</strain>
    </source>
</reference>
<comment type="similarity">
    <text evidence="2">Belongs to the SdhE FAD assembly factor family.</text>
</comment>
<accession>A0ABP8QB75</accession>
<comment type="caution">
    <text evidence="6">The sequence shown here is derived from an EMBL/GenBank/DDBJ whole genome shotgun (WGS) entry which is preliminary data.</text>
</comment>
<dbReference type="SUPFAM" id="SSF109910">
    <property type="entry name" value="YgfY-like"/>
    <property type="match status" value="1"/>
</dbReference>
<comment type="subcellular location">
    <subcellularLocation>
        <location evidence="1">Cytoplasm</location>
    </subcellularLocation>
</comment>
<dbReference type="Proteomes" id="UP001501321">
    <property type="component" value="Unassembled WGS sequence"/>
</dbReference>